<evidence type="ECO:0000313" key="20">
    <source>
        <dbReference type="Proteomes" id="UP000282985"/>
    </source>
</evidence>
<dbReference type="GO" id="GO:0044716">
    <property type="term" value="F:8-oxo-GDP phosphatase activity"/>
    <property type="evidence" value="ECO:0007669"/>
    <property type="project" value="TreeGrafter"/>
</dbReference>
<evidence type="ECO:0000256" key="6">
    <source>
        <dbReference type="ARBA" id="ARBA00022763"/>
    </source>
</evidence>
<sequence>MTPLLVTAAILIKNQKILVAQRKHSDELNGKWEFPGGKVEANENTKECLKRELYEEFGINTAINDYLGESIYDYGSKIIHLQAYFVSHISGDIQVRVHEQIRWVSLSELEGLDWAPADVSLVNQLRTYFQLK</sequence>
<dbReference type="GO" id="GO:0008413">
    <property type="term" value="F:8-oxo-7,8-dihydroguanosine triphosphate pyrophosphatase activity"/>
    <property type="evidence" value="ECO:0007669"/>
    <property type="project" value="TreeGrafter"/>
</dbReference>
<evidence type="ECO:0000256" key="3">
    <source>
        <dbReference type="ARBA" id="ARBA00022457"/>
    </source>
</evidence>
<dbReference type="CDD" id="cd03425">
    <property type="entry name" value="NUDIX_MutT_NudA_like"/>
    <property type="match status" value="1"/>
</dbReference>
<dbReference type="PROSITE" id="PS00893">
    <property type="entry name" value="NUDIX_BOX"/>
    <property type="match status" value="1"/>
</dbReference>
<evidence type="ECO:0000256" key="7">
    <source>
        <dbReference type="ARBA" id="ARBA00022801"/>
    </source>
</evidence>
<keyword evidence="9" id="KW-0234">DNA repair</keyword>
<dbReference type="Proteomes" id="UP000282985">
    <property type="component" value="Unassembled WGS sequence"/>
</dbReference>
<evidence type="ECO:0000256" key="16">
    <source>
        <dbReference type="ARBA" id="ARBA00042798"/>
    </source>
</evidence>
<comment type="cofactor">
    <cofactor evidence="1">
        <name>Mg(2+)</name>
        <dbReference type="ChEBI" id="CHEBI:18420"/>
    </cofactor>
</comment>
<dbReference type="GO" id="GO:0044715">
    <property type="term" value="F:8-oxo-dGDP phosphatase activity"/>
    <property type="evidence" value="ECO:0007669"/>
    <property type="project" value="TreeGrafter"/>
</dbReference>
<keyword evidence="5" id="KW-0479">Metal-binding</keyword>
<dbReference type="GO" id="GO:0035539">
    <property type="term" value="F:8-oxo-7,8-dihydrodeoxyguanosine triphosphate pyrophosphatase activity"/>
    <property type="evidence" value="ECO:0007669"/>
    <property type="project" value="UniProtKB-EC"/>
</dbReference>
<dbReference type="SUPFAM" id="SSF55811">
    <property type="entry name" value="Nudix"/>
    <property type="match status" value="1"/>
</dbReference>
<dbReference type="EC" id="3.6.1.55" evidence="12"/>
<comment type="caution">
    <text evidence="19">The sequence shown here is derived from an EMBL/GenBank/DDBJ whole genome shotgun (WGS) entry which is preliminary data.</text>
</comment>
<dbReference type="OrthoDB" id="9810648at2"/>
<reference evidence="19 20" key="1">
    <citation type="submission" date="2018-11" db="EMBL/GenBank/DDBJ databases">
        <title>Parancylomarina longa gen. nov., sp. nov., isolated from sediments of southern Okinawa.</title>
        <authorList>
            <person name="Fu T."/>
        </authorList>
    </citation>
    <scope>NUCLEOTIDE SEQUENCE [LARGE SCALE GENOMIC DNA]</scope>
    <source>
        <strain evidence="19 20">T3-2 S1-C</strain>
    </source>
</reference>
<evidence type="ECO:0000259" key="18">
    <source>
        <dbReference type="PROSITE" id="PS51462"/>
    </source>
</evidence>
<comment type="similarity">
    <text evidence="2 17">Belongs to the Nudix hydrolase family.</text>
</comment>
<evidence type="ECO:0000256" key="11">
    <source>
        <dbReference type="ARBA" id="ARBA00036904"/>
    </source>
</evidence>
<keyword evidence="3" id="KW-0515">Mutator protein</keyword>
<dbReference type="GO" id="GO:0006281">
    <property type="term" value="P:DNA repair"/>
    <property type="evidence" value="ECO:0007669"/>
    <property type="project" value="UniProtKB-KW"/>
</dbReference>
<dbReference type="Gene3D" id="3.90.79.10">
    <property type="entry name" value="Nucleoside Triphosphate Pyrophosphohydrolase"/>
    <property type="match status" value="1"/>
</dbReference>
<proteinExistence type="inferred from homology"/>
<dbReference type="RefSeq" id="WP_127343093.1">
    <property type="nucleotide sequence ID" value="NZ_RJJX01000005.1"/>
</dbReference>
<dbReference type="AlphaFoldDB" id="A0A434AWZ8"/>
<dbReference type="PROSITE" id="PS51462">
    <property type="entry name" value="NUDIX"/>
    <property type="match status" value="1"/>
</dbReference>
<accession>A0A434AWZ8</accession>
<keyword evidence="7 17" id="KW-0378">Hydrolase</keyword>
<dbReference type="EMBL" id="RJJX01000005">
    <property type="protein sequence ID" value="RUT79041.1"/>
    <property type="molecule type" value="Genomic_DNA"/>
</dbReference>
<dbReference type="GO" id="GO:0046872">
    <property type="term" value="F:metal ion binding"/>
    <property type="evidence" value="ECO:0007669"/>
    <property type="project" value="UniProtKB-KW"/>
</dbReference>
<evidence type="ECO:0000256" key="8">
    <source>
        <dbReference type="ARBA" id="ARBA00022842"/>
    </source>
</evidence>
<dbReference type="InterPro" id="IPR020084">
    <property type="entry name" value="NUDIX_hydrolase_CS"/>
</dbReference>
<comment type="catalytic activity">
    <reaction evidence="10">
        <text>8-oxo-dGTP + H2O = 8-oxo-dGMP + diphosphate + H(+)</text>
        <dbReference type="Rhea" id="RHEA:31575"/>
        <dbReference type="ChEBI" id="CHEBI:15377"/>
        <dbReference type="ChEBI" id="CHEBI:15378"/>
        <dbReference type="ChEBI" id="CHEBI:33019"/>
        <dbReference type="ChEBI" id="CHEBI:63224"/>
        <dbReference type="ChEBI" id="CHEBI:77896"/>
        <dbReference type="EC" id="3.6.1.55"/>
    </reaction>
</comment>
<keyword evidence="4" id="KW-0235">DNA replication</keyword>
<evidence type="ECO:0000256" key="15">
    <source>
        <dbReference type="ARBA" id="ARBA00041979"/>
    </source>
</evidence>
<evidence type="ECO:0000256" key="5">
    <source>
        <dbReference type="ARBA" id="ARBA00022723"/>
    </source>
</evidence>
<dbReference type="InterPro" id="IPR000086">
    <property type="entry name" value="NUDIX_hydrolase_dom"/>
</dbReference>
<evidence type="ECO:0000256" key="13">
    <source>
        <dbReference type="ARBA" id="ARBA00040794"/>
    </source>
</evidence>
<dbReference type="InterPro" id="IPR015797">
    <property type="entry name" value="NUDIX_hydrolase-like_dom_sf"/>
</dbReference>
<protein>
    <recommendedName>
        <fullName evidence="13">8-oxo-dGTP diphosphatase</fullName>
        <ecNumber evidence="12">3.6.1.55</ecNumber>
    </recommendedName>
    <alternativeName>
        <fullName evidence="16">7,8-dihydro-8-oxoguanine-triphosphatase</fullName>
    </alternativeName>
    <alternativeName>
        <fullName evidence="15">Mutator protein MutT</fullName>
    </alternativeName>
    <alternativeName>
        <fullName evidence="14">dGTP pyrophosphohydrolase</fullName>
    </alternativeName>
</protein>
<evidence type="ECO:0000256" key="2">
    <source>
        <dbReference type="ARBA" id="ARBA00005582"/>
    </source>
</evidence>
<dbReference type="Pfam" id="PF00293">
    <property type="entry name" value="NUDIX"/>
    <property type="match status" value="1"/>
</dbReference>
<organism evidence="19 20">
    <name type="scientific">Ancylomarina longa</name>
    <dbReference type="NCBI Taxonomy" id="2487017"/>
    <lineage>
        <taxon>Bacteria</taxon>
        <taxon>Pseudomonadati</taxon>
        <taxon>Bacteroidota</taxon>
        <taxon>Bacteroidia</taxon>
        <taxon>Marinilabiliales</taxon>
        <taxon>Marinifilaceae</taxon>
        <taxon>Ancylomarina</taxon>
    </lineage>
</organism>
<evidence type="ECO:0000256" key="9">
    <source>
        <dbReference type="ARBA" id="ARBA00023204"/>
    </source>
</evidence>
<keyword evidence="6" id="KW-0227">DNA damage</keyword>
<evidence type="ECO:0000256" key="12">
    <source>
        <dbReference type="ARBA" id="ARBA00038905"/>
    </source>
</evidence>
<keyword evidence="8" id="KW-0460">Magnesium</keyword>
<dbReference type="PANTHER" id="PTHR47707">
    <property type="entry name" value="8-OXO-DGTP DIPHOSPHATASE"/>
    <property type="match status" value="1"/>
</dbReference>
<feature type="domain" description="Nudix hydrolase" evidence="18">
    <location>
        <begin position="1"/>
        <end position="126"/>
    </location>
</feature>
<evidence type="ECO:0000313" key="19">
    <source>
        <dbReference type="EMBL" id="RUT79041.1"/>
    </source>
</evidence>
<evidence type="ECO:0000256" key="1">
    <source>
        <dbReference type="ARBA" id="ARBA00001946"/>
    </source>
</evidence>
<dbReference type="InterPro" id="IPR020476">
    <property type="entry name" value="Nudix_hydrolase"/>
</dbReference>
<evidence type="ECO:0000256" key="17">
    <source>
        <dbReference type="RuleBase" id="RU003476"/>
    </source>
</evidence>
<dbReference type="InterPro" id="IPR047127">
    <property type="entry name" value="MutT-like"/>
</dbReference>
<dbReference type="PRINTS" id="PR00502">
    <property type="entry name" value="NUDIXFAMILY"/>
</dbReference>
<gene>
    <name evidence="19" type="ORF">DLK05_06070</name>
</gene>
<name>A0A434AWZ8_9BACT</name>
<evidence type="ECO:0000256" key="4">
    <source>
        <dbReference type="ARBA" id="ARBA00022705"/>
    </source>
</evidence>
<evidence type="ECO:0000256" key="14">
    <source>
        <dbReference type="ARBA" id="ARBA00041592"/>
    </source>
</evidence>
<evidence type="ECO:0000256" key="10">
    <source>
        <dbReference type="ARBA" id="ARBA00035861"/>
    </source>
</evidence>
<dbReference type="GO" id="GO:0006260">
    <property type="term" value="P:DNA replication"/>
    <property type="evidence" value="ECO:0007669"/>
    <property type="project" value="UniProtKB-KW"/>
</dbReference>
<keyword evidence="20" id="KW-1185">Reference proteome</keyword>
<comment type="catalytic activity">
    <reaction evidence="11">
        <text>8-oxo-GTP + H2O = 8-oxo-GMP + diphosphate + H(+)</text>
        <dbReference type="Rhea" id="RHEA:67616"/>
        <dbReference type="ChEBI" id="CHEBI:15377"/>
        <dbReference type="ChEBI" id="CHEBI:15378"/>
        <dbReference type="ChEBI" id="CHEBI:33019"/>
        <dbReference type="ChEBI" id="CHEBI:143553"/>
        <dbReference type="ChEBI" id="CHEBI:145694"/>
    </reaction>
</comment>
<dbReference type="PANTHER" id="PTHR47707:SF1">
    <property type="entry name" value="NUDIX HYDROLASE FAMILY PROTEIN"/>
    <property type="match status" value="1"/>
</dbReference>